<evidence type="ECO:0000256" key="6">
    <source>
        <dbReference type="ARBA" id="ARBA00023303"/>
    </source>
</evidence>
<dbReference type="InterPro" id="IPR003691">
    <property type="entry name" value="FluC"/>
</dbReference>
<evidence type="ECO:0000256" key="10">
    <source>
        <dbReference type="HAMAP-Rule" id="MF_00454"/>
    </source>
</evidence>
<feature type="transmembrane region" description="Helical" evidence="10">
    <location>
        <begin position="57"/>
        <end position="84"/>
    </location>
</feature>
<dbReference type="Proteomes" id="UP000602653">
    <property type="component" value="Chromosome"/>
</dbReference>
<evidence type="ECO:0000256" key="1">
    <source>
        <dbReference type="ARBA" id="ARBA00004651"/>
    </source>
</evidence>
<sequence length="116" mass="12095">MIFLIGAAGGFGAVCRYWVDAGTKMAITTPTPFSTAVINMLGSFFLGFIAATQFDPAWSVVLGVGFCGGFTTFSTASVEVAILLRDKRRLYAVNYAVLMCVLSVLAAAVGAIIPAS</sequence>
<keyword evidence="10" id="KW-0813">Transport</keyword>
<evidence type="ECO:0000313" key="12">
    <source>
        <dbReference type="Proteomes" id="UP000602653"/>
    </source>
</evidence>
<dbReference type="Pfam" id="PF02537">
    <property type="entry name" value="CRCB"/>
    <property type="match status" value="1"/>
</dbReference>
<feature type="transmembrane region" description="Helical" evidence="10">
    <location>
        <begin position="91"/>
        <end position="113"/>
    </location>
</feature>
<dbReference type="PANTHER" id="PTHR28259">
    <property type="entry name" value="FLUORIDE EXPORT PROTEIN 1-RELATED"/>
    <property type="match status" value="1"/>
</dbReference>
<dbReference type="PANTHER" id="PTHR28259:SF1">
    <property type="entry name" value="FLUORIDE EXPORT PROTEIN 1-RELATED"/>
    <property type="match status" value="1"/>
</dbReference>
<comment type="catalytic activity">
    <reaction evidence="8">
        <text>fluoride(in) = fluoride(out)</text>
        <dbReference type="Rhea" id="RHEA:76159"/>
        <dbReference type="ChEBI" id="CHEBI:17051"/>
    </reaction>
    <physiologicalReaction direction="left-to-right" evidence="8">
        <dbReference type="Rhea" id="RHEA:76160"/>
    </physiologicalReaction>
</comment>
<keyword evidence="2 10" id="KW-1003">Cell membrane</keyword>
<evidence type="ECO:0000313" key="11">
    <source>
        <dbReference type="EMBL" id="QRV01529.1"/>
    </source>
</evidence>
<dbReference type="RefSeq" id="WP_204423271.1">
    <property type="nucleotide sequence ID" value="NZ_CP070228.1"/>
</dbReference>
<evidence type="ECO:0000256" key="2">
    <source>
        <dbReference type="ARBA" id="ARBA00022475"/>
    </source>
</evidence>
<comment type="function">
    <text evidence="9 10">Fluoride-specific ion channel. Important for reducing fluoride concentration in the cell, thus reducing its toxicity.</text>
</comment>
<keyword evidence="10" id="KW-0406">Ion transport</keyword>
<name>A0ABX7IGD9_9ACTO</name>
<evidence type="ECO:0000256" key="7">
    <source>
        <dbReference type="ARBA" id="ARBA00035120"/>
    </source>
</evidence>
<dbReference type="EMBL" id="CP070228">
    <property type="protein sequence ID" value="QRV01529.1"/>
    <property type="molecule type" value="Genomic_DNA"/>
</dbReference>
<dbReference type="HAMAP" id="MF_00454">
    <property type="entry name" value="FluC"/>
    <property type="match status" value="1"/>
</dbReference>
<keyword evidence="10" id="KW-0915">Sodium</keyword>
<evidence type="ECO:0000256" key="5">
    <source>
        <dbReference type="ARBA" id="ARBA00023136"/>
    </source>
</evidence>
<keyword evidence="3 10" id="KW-0812">Transmembrane</keyword>
<keyword evidence="10" id="KW-0479">Metal-binding</keyword>
<keyword evidence="4 10" id="KW-1133">Transmembrane helix</keyword>
<feature type="binding site" evidence="10">
    <location>
        <position position="71"/>
    </location>
    <ligand>
        <name>Na(+)</name>
        <dbReference type="ChEBI" id="CHEBI:29101"/>
        <note>structural</note>
    </ligand>
</feature>
<keyword evidence="5 10" id="KW-0472">Membrane</keyword>
<protein>
    <recommendedName>
        <fullName evidence="10">Fluoride-specific ion channel FluC</fullName>
    </recommendedName>
</protein>
<gene>
    <name evidence="10 11" type="primary">crcB</name>
    <name evidence="10" type="synonym">fluC</name>
    <name evidence="11" type="ORF">JTE88_05290</name>
</gene>
<feature type="binding site" evidence="10">
    <location>
        <position position="68"/>
    </location>
    <ligand>
        <name>Na(+)</name>
        <dbReference type="ChEBI" id="CHEBI:29101"/>
        <note>structural</note>
    </ligand>
</feature>
<evidence type="ECO:0000256" key="9">
    <source>
        <dbReference type="ARBA" id="ARBA00049940"/>
    </source>
</evidence>
<reference evidence="11 12" key="1">
    <citation type="submission" date="2021-02" db="EMBL/GenBank/DDBJ databases">
        <title>Complete Genome Sequence of Arcanobacterium phocisimile strain DSM 26142T from a harbour seal.</title>
        <authorList>
            <person name="Borowiak M."/>
            <person name="Alssahen M."/>
            <person name="Malorny B."/>
            <person name="Laemmler C."/>
            <person name="Siebert U."/>
            <person name="Ploetz M."/>
            <person name="Abdulmawjood A."/>
        </authorList>
    </citation>
    <scope>NUCLEOTIDE SEQUENCE [LARGE SCALE GENOMIC DNA]</scope>
    <source>
        <strain evidence="11 12">DSM 26142</strain>
    </source>
</reference>
<comment type="similarity">
    <text evidence="7 10">Belongs to the fluoride channel Fluc/FEX (TC 1.A.43) family.</text>
</comment>
<comment type="subcellular location">
    <subcellularLocation>
        <location evidence="1 10">Cell membrane</location>
        <topology evidence="1 10">Multi-pass membrane protein</topology>
    </subcellularLocation>
</comment>
<proteinExistence type="inferred from homology"/>
<keyword evidence="12" id="KW-1185">Reference proteome</keyword>
<dbReference type="NCBIfam" id="TIGR00494">
    <property type="entry name" value="crcB"/>
    <property type="match status" value="1"/>
</dbReference>
<evidence type="ECO:0000256" key="8">
    <source>
        <dbReference type="ARBA" id="ARBA00035585"/>
    </source>
</evidence>
<evidence type="ECO:0000256" key="3">
    <source>
        <dbReference type="ARBA" id="ARBA00022692"/>
    </source>
</evidence>
<feature type="transmembrane region" description="Helical" evidence="10">
    <location>
        <begin position="33"/>
        <end position="51"/>
    </location>
</feature>
<organism evidence="11 12">
    <name type="scientific">Arcanobacterium phocisimile</name>
    <dbReference type="NCBI Taxonomy" id="1302235"/>
    <lineage>
        <taxon>Bacteria</taxon>
        <taxon>Bacillati</taxon>
        <taxon>Actinomycetota</taxon>
        <taxon>Actinomycetes</taxon>
        <taxon>Actinomycetales</taxon>
        <taxon>Actinomycetaceae</taxon>
        <taxon>Arcanobacterium</taxon>
    </lineage>
</organism>
<keyword evidence="6 10" id="KW-0407">Ion channel</keyword>
<comment type="activity regulation">
    <text evidence="10">Na(+) is not transported, but it plays an essential structural role and its presence is essential for fluoride channel function.</text>
</comment>
<accession>A0ABX7IGD9</accession>
<evidence type="ECO:0000256" key="4">
    <source>
        <dbReference type="ARBA" id="ARBA00022989"/>
    </source>
</evidence>